<evidence type="ECO:0000313" key="2">
    <source>
        <dbReference type="Proteomes" id="UP000254020"/>
    </source>
</evidence>
<sequence>MGGAGFRFGGPFASLRLQERGLPFALGLEDLRLLFPFRFQNFRLSHPFGLKDVRAFGTFGFHLGVHRGDKLRRRANVANFDAGDFHPPRVGGVVNDMQQAGVNAVALGEHFVQLH</sequence>
<name>A0A378A5B4_KLEPN</name>
<proteinExistence type="predicted"/>
<protein>
    <submittedName>
        <fullName evidence="1">Uncharacterized protein</fullName>
    </submittedName>
</protein>
<reference evidence="1 2" key="1">
    <citation type="submission" date="2018-06" db="EMBL/GenBank/DDBJ databases">
        <authorList>
            <consortium name="Pathogen Informatics"/>
            <person name="Doyle S."/>
        </authorList>
    </citation>
    <scope>NUCLEOTIDE SEQUENCE [LARGE SCALE GENOMIC DNA]</scope>
    <source>
        <strain evidence="1 2">NCTC9504</strain>
    </source>
</reference>
<dbReference type="Proteomes" id="UP000254020">
    <property type="component" value="Unassembled WGS sequence"/>
</dbReference>
<evidence type="ECO:0000313" key="1">
    <source>
        <dbReference type="EMBL" id="STU99249.1"/>
    </source>
</evidence>
<dbReference type="AlphaFoldDB" id="A0A378A5B4"/>
<gene>
    <name evidence="1" type="ORF">NCTC9504_05003</name>
</gene>
<organism evidence="1 2">
    <name type="scientific">Klebsiella pneumoniae subsp. pneumoniae</name>
    <dbReference type="NCBI Taxonomy" id="72407"/>
    <lineage>
        <taxon>Bacteria</taxon>
        <taxon>Pseudomonadati</taxon>
        <taxon>Pseudomonadota</taxon>
        <taxon>Gammaproteobacteria</taxon>
        <taxon>Enterobacterales</taxon>
        <taxon>Enterobacteriaceae</taxon>
        <taxon>Klebsiella/Raoultella group</taxon>
        <taxon>Klebsiella</taxon>
        <taxon>Klebsiella pneumoniae complex</taxon>
    </lineage>
</organism>
<dbReference type="EMBL" id="UGMA01000005">
    <property type="protein sequence ID" value="STU99249.1"/>
    <property type="molecule type" value="Genomic_DNA"/>
</dbReference>
<accession>A0A378A5B4</accession>